<organism evidence="1 2">
    <name type="scientific">Desulfosarcina widdelii</name>
    <dbReference type="NCBI Taxonomy" id="947919"/>
    <lineage>
        <taxon>Bacteria</taxon>
        <taxon>Pseudomonadati</taxon>
        <taxon>Thermodesulfobacteriota</taxon>
        <taxon>Desulfobacteria</taxon>
        <taxon>Desulfobacterales</taxon>
        <taxon>Desulfosarcinaceae</taxon>
        <taxon>Desulfosarcina</taxon>
    </lineage>
</organism>
<evidence type="ECO:0008006" key="3">
    <source>
        <dbReference type="Google" id="ProtNLM"/>
    </source>
</evidence>
<dbReference type="RefSeq" id="WP_155303548.1">
    <property type="nucleotide sequence ID" value="NZ_AP021875.1"/>
</dbReference>
<accession>A0A5K7Z7R9</accession>
<dbReference type="KEGG" id="dwd:DSCW_19410"/>
<gene>
    <name evidence="1" type="ORF">DSCW_19410</name>
</gene>
<dbReference type="Proteomes" id="UP000427769">
    <property type="component" value="Chromosome"/>
</dbReference>
<evidence type="ECO:0000313" key="1">
    <source>
        <dbReference type="EMBL" id="BBO74524.1"/>
    </source>
</evidence>
<name>A0A5K7Z7R9_9BACT</name>
<proteinExistence type="predicted"/>
<dbReference type="OrthoDB" id="5523536at2"/>
<keyword evidence="2" id="KW-1185">Reference proteome</keyword>
<protein>
    <recommendedName>
        <fullName evidence="3">4Fe-4S Wbl-type domain-containing protein</fullName>
    </recommendedName>
</protein>
<reference evidence="1 2" key="1">
    <citation type="submission" date="2019-11" db="EMBL/GenBank/DDBJ databases">
        <title>Comparative genomics of hydrocarbon-degrading Desulfosarcina strains.</title>
        <authorList>
            <person name="Watanabe M."/>
            <person name="Kojima H."/>
            <person name="Fukui M."/>
        </authorList>
    </citation>
    <scope>NUCLEOTIDE SEQUENCE [LARGE SCALE GENOMIC DNA]</scope>
    <source>
        <strain evidence="1 2">PP31</strain>
    </source>
</reference>
<evidence type="ECO:0000313" key="2">
    <source>
        <dbReference type="Proteomes" id="UP000427769"/>
    </source>
</evidence>
<dbReference type="AlphaFoldDB" id="A0A5K7Z7R9"/>
<dbReference type="EMBL" id="AP021875">
    <property type="protein sequence ID" value="BBO74524.1"/>
    <property type="molecule type" value="Genomic_DNA"/>
</dbReference>
<sequence>MTVNRQKFPPCFGDLEAVFPLGEAGLRQTPESCMVCVYKTECLRKAMKEKGGIAVREEMVDRAYESGTVGFFERWSRKKALAAKKQSKK</sequence>